<keyword evidence="3" id="KW-1185">Reference proteome</keyword>
<feature type="chain" id="PRO_5040226913" evidence="1">
    <location>
        <begin position="19"/>
        <end position="202"/>
    </location>
</feature>
<proteinExistence type="predicted"/>
<accession>A0A9P9EES8</accession>
<feature type="signal peptide" evidence="1">
    <location>
        <begin position="1"/>
        <end position="18"/>
    </location>
</feature>
<dbReference type="Pfam" id="PF14273">
    <property type="entry name" value="DUF4360"/>
    <property type="match status" value="1"/>
</dbReference>
<name>A0A9P9EES8_9PLEO</name>
<dbReference type="EMBL" id="JAGMWT010000002">
    <property type="protein sequence ID" value="KAH7136148.1"/>
    <property type="molecule type" value="Genomic_DNA"/>
</dbReference>
<dbReference type="InterPro" id="IPR025649">
    <property type="entry name" value="DUF4360"/>
</dbReference>
<organism evidence="2 3">
    <name type="scientific">Dendryphion nanum</name>
    <dbReference type="NCBI Taxonomy" id="256645"/>
    <lineage>
        <taxon>Eukaryota</taxon>
        <taxon>Fungi</taxon>
        <taxon>Dikarya</taxon>
        <taxon>Ascomycota</taxon>
        <taxon>Pezizomycotina</taxon>
        <taxon>Dothideomycetes</taxon>
        <taxon>Pleosporomycetidae</taxon>
        <taxon>Pleosporales</taxon>
        <taxon>Torulaceae</taxon>
        <taxon>Dendryphion</taxon>
    </lineage>
</organism>
<keyword evidence="1" id="KW-0732">Signal</keyword>
<sequence>MRSSLLSLTALIPTLALGAPLEARAITKAIIKSVSAIGTGCPTPGSTVRSISSDGWTAAIGYTEFASNEIGNNEACTLSLNYEVVIPSDGKADLELQVWSIAYYNAGPETQPRLTATLTQNLAFGGKANSTRTTLSPEASGRADTRIKLSVSGAAGSTVSGSATATIEGLITGGSSGPSVADLQVESSHFNFLPLPPAEGGN</sequence>
<evidence type="ECO:0000313" key="2">
    <source>
        <dbReference type="EMBL" id="KAH7136148.1"/>
    </source>
</evidence>
<evidence type="ECO:0000313" key="3">
    <source>
        <dbReference type="Proteomes" id="UP000700596"/>
    </source>
</evidence>
<dbReference type="Proteomes" id="UP000700596">
    <property type="component" value="Unassembled WGS sequence"/>
</dbReference>
<gene>
    <name evidence="2" type="ORF">B0J11DRAFT_520025</name>
</gene>
<protein>
    <submittedName>
        <fullName evidence="2">Uncharacterized protein</fullName>
    </submittedName>
</protein>
<comment type="caution">
    <text evidence="2">The sequence shown here is derived from an EMBL/GenBank/DDBJ whole genome shotgun (WGS) entry which is preliminary data.</text>
</comment>
<reference evidence="2" key="1">
    <citation type="journal article" date="2021" name="Nat. Commun.">
        <title>Genetic determinants of endophytism in the Arabidopsis root mycobiome.</title>
        <authorList>
            <person name="Mesny F."/>
            <person name="Miyauchi S."/>
            <person name="Thiergart T."/>
            <person name="Pickel B."/>
            <person name="Atanasova L."/>
            <person name="Karlsson M."/>
            <person name="Huettel B."/>
            <person name="Barry K.W."/>
            <person name="Haridas S."/>
            <person name="Chen C."/>
            <person name="Bauer D."/>
            <person name="Andreopoulos W."/>
            <person name="Pangilinan J."/>
            <person name="LaButti K."/>
            <person name="Riley R."/>
            <person name="Lipzen A."/>
            <person name="Clum A."/>
            <person name="Drula E."/>
            <person name="Henrissat B."/>
            <person name="Kohler A."/>
            <person name="Grigoriev I.V."/>
            <person name="Martin F.M."/>
            <person name="Hacquard S."/>
        </authorList>
    </citation>
    <scope>NUCLEOTIDE SEQUENCE</scope>
    <source>
        <strain evidence="2">MPI-CAGE-CH-0243</strain>
    </source>
</reference>
<evidence type="ECO:0000256" key="1">
    <source>
        <dbReference type="SAM" id="SignalP"/>
    </source>
</evidence>
<dbReference type="AlphaFoldDB" id="A0A9P9EES8"/>